<reference evidence="2" key="1">
    <citation type="submission" date="2019-09" db="EMBL/GenBank/DDBJ databases">
        <title>Draft genome information of white flower Hibiscus syriacus.</title>
        <authorList>
            <person name="Kim Y.-M."/>
        </authorList>
    </citation>
    <scope>NUCLEOTIDE SEQUENCE [LARGE SCALE GENOMIC DNA]</scope>
    <source>
        <strain evidence="2">YM2019G1</strain>
    </source>
</reference>
<organism evidence="2 3">
    <name type="scientific">Hibiscus syriacus</name>
    <name type="common">Rose of Sharon</name>
    <dbReference type="NCBI Taxonomy" id="106335"/>
    <lineage>
        <taxon>Eukaryota</taxon>
        <taxon>Viridiplantae</taxon>
        <taxon>Streptophyta</taxon>
        <taxon>Embryophyta</taxon>
        <taxon>Tracheophyta</taxon>
        <taxon>Spermatophyta</taxon>
        <taxon>Magnoliopsida</taxon>
        <taxon>eudicotyledons</taxon>
        <taxon>Gunneridae</taxon>
        <taxon>Pentapetalae</taxon>
        <taxon>rosids</taxon>
        <taxon>malvids</taxon>
        <taxon>Malvales</taxon>
        <taxon>Malvaceae</taxon>
        <taxon>Malvoideae</taxon>
        <taxon>Hibiscus</taxon>
    </lineage>
</organism>
<dbReference type="Proteomes" id="UP000436088">
    <property type="component" value="Unassembled WGS sequence"/>
</dbReference>
<evidence type="ECO:0000313" key="3">
    <source>
        <dbReference type="Proteomes" id="UP000436088"/>
    </source>
</evidence>
<name>A0A6A3B0B6_HIBSY</name>
<proteinExistence type="predicted"/>
<dbReference type="AlphaFoldDB" id="A0A6A3B0B6"/>
<dbReference type="CDD" id="cd06222">
    <property type="entry name" value="RNase_H_like"/>
    <property type="match status" value="1"/>
</dbReference>
<evidence type="ECO:0000313" key="2">
    <source>
        <dbReference type="EMBL" id="KAE8708775.1"/>
    </source>
</evidence>
<dbReference type="InterPro" id="IPR053151">
    <property type="entry name" value="RNase_H-like"/>
</dbReference>
<gene>
    <name evidence="2" type="ORF">F3Y22_tig00110332pilonHSYRG00184</name>
</gene>
<dbReference type="InterPro" id="IPR036397">
    <property type="entry name" value="RNaseH_sf"/>
</dbReference>
<dbReference type="GO" id="GO:0004523">
    <property type="term" value="F:RNA-DNA hybrid ribonuclease activity"/>
    <property type="evidence" value="ECO:0007669"/>
    <property type="project" value="InterPro"/>
</dbReference>
<sequence>MVTSELWGICIKTDGAVPLSTNLGSAGGLFRDHEGNFLSAFNKQLGTSSVLQAELWGVLEGLKLVLKELFRWIMQTVDFQLMQREANSAADFMTKLNVPQDELFAVLDNQQIL</sequence>
<accession>A0A6A3B0B6</accession>
<evidence type="ECO:0000259" key="1">
    <source>
        <dbReference type="Pfam" id="PF13456"/>
    </source>
</evidence>
<feature type="domain" description="RNase H type-1" evidence="1">
    <location>
        <begin position="13"/>
        <end position="74"/>
    </location>
</feature>
<dbReference type="PANTHER" id="PTHR47723:SF19">
    <property type="entry name" value="POLYNUCLEOTIDYL TRANSFERASE, RIBONUCLEASE H-LIKE SUPERFAMILY PROTEIN"/>
    <property type="match status" value="1"/>
</dbReference>
<dbReference type="InterPro" id="IPR002156">
    <property type="entry name" value="RNaseH_domain"/>
</dbReference>
<dbReference type="InterPro" id="IPR044730">
    <property type="entry name" value="RNase_H-like_dom_plant"/>
</dbReference>
<dbReference type="Pfam" id="PF13456">
    <property type="entry name" value="RVT_3"/>
    <property type="match status" value="1"/>
</dbReference>
<dbReference type="GO" id="GO:0003676">
    <property type="term" value="F:nucleic acid binding"/>
    <property type="evidence" value="ECO:0007669"/>
    <property type="project" value="InterPro"/>
</dbReference>
<keyword evidence="3" id="KW-1185">Reference proteome</keyword>
<dbReference type="PANTHER" id="PTHR47723">
    <property type="entry name" value="OS05G0353850 PROTEIN"/>
    <property type="match status" value="1"/>
</dbReference>
<dbReference type="InterPro" id="IPR012337">
    <property type="entry name" value="RNaseH-like_sf"/>
</dbReference>
<dbReference type="Gene3D" id="3.30.420.10">
    <property type="entry name" value="Ribonuclease H-like superfamily/Ribonuclease H"/>
    <property type="match status" value="1"/>
</dbReference>
<dbReference type="EMBL" id="VEPZ02000937">
    <property type="protein sequence ID" value="KAE8708775.1"/>
    <property type="molecule type" value="Genomic_DNA"/>
</dbReference>
<protein>
    <recommendedName>
        <fullName evidence="1">RNase H type-1 domain-containing protein</fullName>
    </recommendedName>
</protein>
<comment type="caution">
    <text evidence="2">The sequence shown here is derived from an EMBL/GenBank/DDBJ whole genome shotgun (WGS) entry which is preliminary data.</text>
</comment>
<dbReference type="SUPFAM" id="SSF53098">
    <property type="entry name" value="Ribonuclease H-like"/>
    <property type="match status" value="1"/>
</dbReference>